<sequence>KSIIAAVGARNVTHDVTANGD</sequence>
<organism evidence="1 2">
    <name type="scientific">Allacma fusca</name>
    <dbReference type="NCBI Taxonomy" id="39272"/>
    <lineage>
        <taxon>Eukaryota</taxon>
        <taxon>Metazoa</taxon>
        <taxon>Ecdysozoa</taxon>
        <taxon>Arthropoda</taxon>
        <taxon>Hexapoda</taxon>
        <taxon>Collembola</taxon>
        <taxon>Symphypleona</taxon>
        <taxon>Sminthuridae</taxon>
        <taxon>Allacma</taxon>
    </lineage>
</organism>
<accession>A0A8J2LG53</accession>
<evidence type="ECO:0000313" key="2">
    <source>
        <dbReference type="Proteomes" id="UP000708208"/>
    </source>
</evidence>
<evidence type="ECO:0000313" key="1">
    <source>
        <dbReference type="EMBL" id="CAG7831739.1"/>
    </source>
</evidence>
<feature type="non-terminal residue" evidence="1">
    <location>
        <position position="1"/>
    </location>
</feature>
<dbReference type="AlphaFoldDB" id="A0A8J2LG53"/>
<name>A0A8J2LG53_9HEXA</name>
<keyword evidence="2" id="KW-1185">Reference proteome</keyword>
<dbReference type="EMBL" id="CAJVCH010561797">
    <property type="protein sequence ID" value="CAG7831739.1"/>
    <property type="molecule type" value="Genomic_DNA"/>
</dbReference>
<dbReference type="Proteomes" id="UP000708208">
    <property type="component" value="Unassembled WGS sequence"/>
</dbReference>
<gene>
    <name evidence="1" type="ORF">AFUS01_LOCUS41465</name>
</gene>
<comment type="caution">
    <text evidence="1">The sequence shown here is derived from an EMBL/GenBank/DDBJ whole genome shotgun (WGS) entry which is preliminary data.</text>
</comment>
<proteinExistence type="predicted"/>
<protein>
    <submittedName>
        <fullName evidence="1">Uncharacterized protein</fullName>
    </submittedName>
</protein>
<reference evidence="1" key="1">
    <citation type="submission" date="2021-06" db="EMBL/GenBank/DDBJ databases">
        <authorList>
            <person name="Hodson N. C."/>
            <person name="Mongue J. A."/>
            <person name="Jaron S. K."/>
        </authorList>
    </citation>
    <scope>NUCLEOTIDE SEQUENCE</scope>
</reference>